<name>A0ABQ9ISZ0_9CUCU</name>
<evidence type="ECO:0000313" key="1">
    <source>
        <dbReference type="EMBL" id="KAJ8964663.1"/>
    </source>
</evidence>
<gene>
    <name evidence="1" type="ORF">NQ317_012689</name>
</gene>
<keyword evidence="2" id="KW-1185">Reference proteome</keyword>
<sequence length="81" mass="9110">MIKNNDTNFPNFRVYPAGPYHLYLTAHNKIGSSPASHPLQARTSGHHQDNVTAPRLARQRMSYPLLHPPISEGFGISVDFR</sequence>
<dbReference type="Proteomes" id="UP001162164">
    <property type="component" value="Unassembled WGS sequence"/>
</dbReference>
<comment type="caution">
    <text evidence="1">The sequence shown here is derived from an EMBL/GenBank/DDBJ whole genome shotgun (WGS) entry which is preliminary data.</text>
</comment>
<evidence type="ECO:0000313" key="2">
    <source>
        <dbReference type="Proteomes" id="UP001162164"/>
    </source>
</evidence>
<protein>
    <submittedName>
        <fullName evidence="1">Uncharacterized protein</fullName>
    </submittedName>
</protein>
<reference evidence="1" key="1">
    <citation type="journal article" date="2023" name="Insect Mol. Biol.">
        <title>Genome sequencing provides insights into the evolution of gene families encoding plant cell wall-degrading enzymes in longhorned beetles.</title>
        <authorList>
            <person name="Shin N.R."/>
            <person name="Okamura Y."/>
            <person name="Kirsch R."/>
            <person name="Pauchet Y."/>
        </authorList>
    </citation>
    <scope>NUCLEOTIDE SEQUENCE</scope>
    <source>
        <strain evidence="1">MMC_N1</strain>
    </source>
</reference>
<accession>A0ABQ9ISZ0</accession>
<proteinExistence type="predicted"/>
<organism evidence="1 2">
    <name type="scientific">Molorchus minor</name>
    <dbReference type="NCBI Taxonomy" id="1323400"/>
    <lineage>
        <taxon>Eukaryota</taxon>
        <taxon>Metazoa</taxon>
        <taxon>Ecdysozoa</taxon>
        <taxon>Arthropoda</taxon>
        <taxon>Hexapoda</taxon>
        <taxon>Insecta</taxon>
        <taxon>Pterygota</taxon>
        <taxon>Neoptera</taxon>
        <taxon>Endopterygota</taxon>
        <taxon>Coleoptera</taxon>
        <taxon>Polyphaga</taxon>
        <taxon>Cucujiformia</taxon>
        <taxon>Chrysomeloidea</taxon>
        <taxon>Cerambycidae</taxon>
        <taxon>Lamiinae</taxon>
        <taxon>Monochamini</taxon>
        <taxon>Molorchus</taxon>
    </lineage>
</organism>
<dbReference type="EMBL" id="JAPWTJ010002748">
    <property type="protein sequence ID" value="KAJ8964663.1"/>
    <property type="molecule type" value="Genomic_DNA"/>
</dbReference>